<reference evidence="2" key="1">
    <citation type="submission" date="2022-10" db="EMBL/GenBank/DDBJ databases">
        <title>Comparative genomic analysis of Cohnella hashimotonis sp. nov., isolated from the International Space Station.</title>
        <authorList>
            <person name="Simpson A."/>
            <person name="Venkateswaran K."/>
        </authorList>
    </citation>
    <scope>NUCLEOTIDE SEQUENCE</scope>
    <source>
        <strain evidence="2">DSM 28161</strain>
    </source>
</reference>
<evidence type="ECO:0000313" key="3">
    <source>
        <dbReference type="Proteomes" id="UP001153404"/>
    </source>
</evidence>
<evidence type="ECO:0000256" key="1">
    <source>
        <dbReference type="SAM" id="Phobius"/>
    </source>
</evidence>
<keyword evidence="1" id="KW-0472">Membrane</keyword>
<keyword evidence="1" id="KW-1133">Transmembrane helix</keyword>
<keyword evidence="3" id="KW-1185">Reference proteome</keyword>
<dbReference type="AlphaFoldDB" id="A0A9X4KZF9"/>
<feature type="transmembrane region" description="Helical" evidence="1">
    <location>
        <begin position="290"/>
        <end position="309"/>
    </location>
</feature>
<dbReference type="Proteomes" id="UP001153404">
    <property type="component" value="Unassembled WGS sequence"/>
</dbReference>
<organism evidence="2 3">
    <name type="scientific">Cohnella rhizosphaerae</name>
    <dbReference type="NCBI Taxonomy" id="1457232"/>
    <lineage>
        <taxon>Bacteria</taxon>
        <taxon>Bacillati</taxon>
        <taxon>Bacillota</taxon>
        <taxon>Bacilli</taxon>
        <taxon>Bacillales</taxon>
        <taxon>Paenibacillaceae</taxon>
        <taxon>Cohnella</taxon>
    </lineage>
</organism>
<name>A0A9X4KZF9_9BACL</name>
<dbReference type="RefSeq" id="WP_277537962.1">
    <property type="nucleotide sequence ID" value="NZ_JAPDIA010000008.1"/>
</dbReference>
<protein>
    <submittedName>
        <fullName evidence="2">Uncharacterized protein</fullName>
    </submittedName>
</protein>
<dbReference type="EMBL" id="JAPDIA010000008">
    <property type="protein sequence ID" value="MDG0813782.1"/>
    <property type="molecule type" value="Genomic_DNA"/>
</dbReference>
<sequence length="310" mass="35700">MRINRTRRPGVFIKIVIGFLIMTLPLLLFSIMTIRAGMNAAVDRAEVSSQSQMNLFMKTMDDELHNIAQMLIALNNDPDLPAYYLQQNEDFTFKNVSLYQNLKTKMGLISYSNNYIADVFLIYPDLNKTISFRNGVRPIDARKAKLIEEVSRSDTTYNRYLDHDFLTYTTEFSGLGADPLAVSYYLGVDIYKERIVDALKSLEEANVFKVFLIETQSSRLVEGSTPRELDRDIFAGMGNAVQAKPDQYRVKLQNGSYVVHTRTSTDRLFSIVAYADEHELLKPMHELRRWSAFLWIITGIVVMLFAFFYL</sequence>
<feature type="transmembrane region" description="Helical" evidence="1">
    <location>
        <begin position="12"/>
        <end position="34"/>
    </location>
</feature>
<comment type="caution">
    <text evidence="2">The sequence shown here is derived from an EMBL/GenBank/DDBJ whole genome shotgun (WGS) entry which is preliminary data.</text>
</comment>
<accession>A0A9X4KZF9</accession>
<proteinExistence type="predicted"/>
<keyword evidence="1" id="KW-0812">Transmembrane</keyword>
<gene>
    <name evidence="2" type="ORF">OMP40_34230</name>
</gene>
<evidence type="ECO:0000313" key="2">
    <source>
        <dbReference type="EMBL" id="MDG0813782.1"/>
    </source>
</evidence>